<dbReference type="AlphaFoldDB" id="A0A6J6MZD9"/>
<sequence>MSFKDSPLLTLEPFAEKFITSADKRFAADSKEILVLVESSKKRFTTVRPRNVGSFFTGPSDIFASSRAVFNISRASAAVKSFIESKCFFT</sequence>
<reference evidence="1" key="1">
    <citation type="submission" date="2020-05" db="EMBL/GenBank/DDBJ databases">
        <authorList>
            <person name="Chiriac C."/>
            <person name="Salcher M."/>
            <person name="Ghai R."/>
            <person name="Kavagutti S V."/>
        </authorList>
    </citation>
    <scope>NUCLEOTIDE SEQUENCE</scope>
</reference>
<proteinExistence type="predicted"/>
<accession>A0A6J6MZD9</accession>
<name>A0A6J6MZD9_9ZZZZ</name>
<protein>
    <submittedName>
        <fullName evidence="1">Unannotated protein</fullName>
    </submittedName>
</protein>
<evidence type="ECO:0000313" key="1">
    <source>
        <dbReference type="EMBL" id="CAB4678338.1"/>
    </source>
</evidence>
<dbReference type="EMBL" id="CAEZXD010000023">
    <property type="protein sequence ID" value="CAB4678338.1"/>
    <property type="molecule type" value="Genomic_DNA"/>
</dbReference>
<gene>
    <name evidence="1" type="ORF">UFOPK2343_00901</name>
</gene>
<organism evidence="1">
    <name type="scientific">freshwater metagenome</name>
    <dbReference type="NCBI Taxonomy" id="449393"/>
    <lineage>
        <taxon>unclassified sequences</taxon>
        <taxon>metagenomes</taxon>
        <taxon>ecological metagenomes</taxon>
    </lineage>
</organism>